<dbReference type="Pfam" id="PF13773">
    <property type="entry name" value="DUF4170"/>
    <property type="match status" value="1"/>
</dbReference>
<organism evidence="1 2">
    <name type="scientific">Roseiarcus fermentans</name>
    <dbReference type="NCBI Taxonomy" id="1473586"/>
    <lineage>
        <taxon>Bacteria</taxon>
        <taxon>Pseudomonadati</taxon>
        <taxon>Pseudomonadota</taxon>
        <taxon>Alphaproteobacteria</taxon>
        <taxon>Hyphomicrobiales</taxon>
        <taxon>Roseiarcaceae</taxon>
        <taxon>Roseiarcus</taxon>
    </lineage>
</organism>
<name>A0A366EYB4_9HYPH</name>
<dbReference type="AlphaFoldDB" id="A0A366EYB4"/>
<dbReference type="EMBL" id="QNRK01000027">
    <property type="protein sequence ID" value="RBP07383.1"/>
    <property type="molecule type" value="Genomic_DNA"/>
</dbReference>
<sequence>MTKPTSAPPTAEKPQLLHLVFGGELKSLETHEFRDVSKLDIVGLFPDYASAERAWRAKAQQTVDSAQTRYYVVHLHRLIEPDLAPPTRTA</sequence>
<evidence type="ECO:0000313" key="1">
    <source>
        <dbReference type="EMBL" id="RBP07383.1"/>
    </source>
</evidence>
<dbReference type="InterPro" id="IPR025226">
    <property type="entry name" value="DUF4170"/>
</dbReference>
<dbReference type="Proteomes" id="UP000253529">
    <property type="component" value="Unassembled WGS sequence"/>
</dbReference>
<dbReference type="Gene3D" id="3.30.70.2400">
    <property type="entry name" value="Uncharacterised protein PF13773, DUF4170"/>
    <property type="match status" value="1"/>
</dbReference>
<evidence type="ECO:0000313" key="2">
    <source>
        <dbReference type="Proteomes" id="UP000253529"/>
    </source>
</evidence>
<dbReference type="OrthoDB" id="9800646at2"/>
<reference evidence="1 2" key="1">
    <citation type="submission" date="2018-06" db="EMBL/GenBank/DDBJ databases">
        <title>Genomic Encyclopedia of Type Strains, Phase IV (KMG-IV): sequencing the most valuable type-strain genomes for metagenomic binning, comparative biology and taxonomic classification.</title>
        <authorList>
            <person name="Goeker M."/>
        </authorList>
    </citation>
    <scope>NUCLEOTIDE SEQUENCE [LARGE SCALE GENOMIC DNA]</scope>
    <source>
        <strain evidence="1 2">DSM 24875</strain>
    </source>
</reference>
<proteinExistence type="predicted"/>
<protein>
    <submittedName>
        <fullName evidence="1">Uncharacterized protein DUF4170</fullName>
    </submittedName>
</protein>
<keyword evidence="2" id="KW-1185">Reference proteome</keyword>
<gene>
    <name evidence="1" type="ORF">DFR50_12728</name>
</gene>
<accession>A0A366EYB4</accession>
<dbReference type="RefSeq" id="WP_113891309.1">
    <property type="nucleotide sequence ID" value="NZ_QNRK01000027.1"/>
</dbReference>
<comment type="caution">
    <text evidence="1">The sequence shown here is derived from an EMBL/GenBank/DDBJ whole genome shotgun (WGS) entry which is preliminary data.</text>
</comment>